<name>A0AAV7HQM6_DENCH</name>
<protein>
    <submittedName>
        <fullName evidence="1">Uncharacterized protein</fullName>
    </submittedName>
</protein>
<dbReference type="AlphaFoldDB" id="A0AAV7HQM6"/>
<comment type="caution">
    <text evidence="1">The sequence shown here is derived from an EMBL/GenBank/DDBJ whole genome shotgun (WGS) entry which is preliminary data.</text>
</comment>
<sequence>MQINAKQRESKPYATRTTMQRFHSWMLYPYFIREAHRVISHTPEYLQNLSPGKISRL</sequence>
<gene>
    <name evidence="1" type="ORF">IEQ34_001456</name>
</gene>
<evidence type="ECO:0000313" key="1">
    <source>
        <dbReference type="EMBL" id="KAH0469898.1"/>
    </source>
</evidence>
<accession>A0AAV7HQM6</accession>
<proteinExistence type="predicted"/>
<evidence type="ECO:0000313" key="2">
    <source>
        <dbReference type="Proteomes" id="UP000775213"/>
    </source>
</evidence>
<dbReference type="Proteomes" id="UP000775213">
    <property type="component" value="Unassembled WGS sequence"/>
</dbReference>
<dbReference type="EMBL" id="JAGFBR010000002">
    <property type="protein sequence ID" value="KAH0469898.1"/>
    <property type="molecule type" value="Genomic_DNA"/>
</dbReference>
<organism evidence="1 2">
    <name type="scientific">Dendrobium chrysotoxum</name>
    <name type="common">Orchid</name>
    <dbReference type="NCBI Taxonomy" id="161865"/>
    <lineage>
        <taxon>Eukaryota</taxon>
        <taxon>Viridiplantae</taxon>
        <taxon>Streptophyta</taxon>
        <taxon>Embryophyta</taxon>
        <taxon>Tracheophyta</taxon>
        <taxon>Spermatophyta</taxon>
        <taxon>Magnoliopsida</taxon>
        <taxon>Liliopsida</taxon>
        <taxon>Asparagales</taxon>
        <taxon>Orchidaceae</taxon>
        <taxon>Epidendroideae</taxon>
        <taxon>Malaxideae</taxon>
        <taxon>Dendrobiinae</taxon>
        <taxon>Dendrobium</taxon>
    </lineage>
</organism>
<keyword evidence="2" id="KW-1185">Reference proteome</keyword>
<reference evidence="1 2" key="1">
    <citation type="journal article" date="2021" name="Hortic Res">
        <title>Chromosome-scale assembly of the Dendrobium chrysotoxum genome enhances the understanding of orchid evolution.</title>
        <authorList>
            <person name="Zhang Y."/>
            <person name="Zhang G.Q."/>
            <person name="Zhang D."/>
            <person name="Liu X.D."/>
            <person name="Xu X.Y."/>
            <person name="Sun W.H."/>
            <person name="Yu X."/>
            <person name="Zhu X."/>
            <person name="Wang Z.W."/>
            <person name="Zhao X."/>
            <person name="Zhong W.Y."/>
            <person name="Chen H."/>
            <person name="Yin W.L."/>
            <person name="Huang T."/>
            <person name="Niu S.C."/>
            <person name="Liu Z.J."/>
        </authorList>
    </citation>
    <scope>NUCLEOTIDE SEQUENCE [LARGE SCALE GENOMIC DNA]</scope>
    <source>
        <strain evidence="1">Lindl</strain>
    </source>
</reference>